<organism evidence="1">
    <name type="scientific">Clostridium symbiosum</name>
    <name type="common">Bacteroides symbiosus</name>
    <dbReference type="NCBI Taxonomy" id="1512"/>
    <lineage>
        <taxon>Bacteria</taxon>
        <taxon>Bacillati</taxon>
        <taxon>Bacillota</taxon>
        <taxon>Clostridia</taxon>
        <taxon>Lachnospirales</taxon>
        <taxon>Lachnospiraceae</taxon>
        <taxon>Otoolea</taxon>
    </lineage>
</organism>
<dbReference type="RefSeq" id="WP_156684854.1">
    <property type="nucleotide sequence ID" value="NZ_CACRUA010000049.1"/>
</dbReference>
<sequence length="483" mass="55270">MDQTFLLQLNRWNEEEEYQKIIEAVEALPEEEKTPVLISEMACAYNNLAEADDSRLFEKAAELLESVEEELSADHRWNFRMGYACYYLNREKKAKHYFEKALEALPGDEDTLYFIKECERCLALPISMKPFRQRVKEGWDSFLAGEAGLREQIERREHGEEVAAALSRLLAPAFRNICFEIGFNGEKYDLILTPDGDRAKILKLVYFKDHAPEEVFHHWNIQIGRQPAKEFELSMYGQSIGTKDAFVWVEELDDDQIGLSVFCEKLLPLLEENEDRAYSLMAVLLDQAIGEIPVIRYIGYMDLLKEPKDGGDAILLDELKGCIDGKRAVTPENLCGWYTCYSMEPDGREDWFLREDTIAGVTTCPEAVGCYFRGDDRIMEEFHQDGAVPGFFYYPLEGIERGTILDMRDSLEKDISDRAGDAVTFTGGATGTDYGYLDFAAWDLDRLLKSAMAVFNERKLEAAFHSFRRDVSGVALSRKGDKE</sequence>
<evidence type="ECO:0008006" key="2">
    <source>
        <dbReference type="Google" id="ProtNLM"/>
    </source>
</evidence>
<accession>A0A6N3H8R7</accession>
<evidence type="ECO:0000313" key="1">
    <source>
        <dbReference type="EMBL" id="VYU73155.1"/>
    </source>
</evidence>
<dbReference type="Gene3D" id="1.25.40.10">
    <property type="entry name" value="Tetratricopeptide repeat domain"/>
    <property type="match status" value="1"/>
</dbReference>
<protein>
    <recommendedName>
        <fullName evidence="2">Tetratricopeptide repeat protein</fullName>
    </recommendedName>
</protein>
<dbReference type="InterPro" id="IPR011990">
    <property type="entry name" value="TPR-like_helical_dom_sf"/>
</dbReference>
<dbReference type="EMBL" id="CACRUA010000049">
    <property type="protein sequence ID" value="VYU73155.1"/>
    <property type="molecule type" value="Genomic_DNA"/>
</dbReference>
<gene>
    <name evidence="1" type="ORF">CSLFYP84_03614</name>
</gene>
<dbReference type="SUPFAM" id="SSF48452">
    <property type="entry name" value="TPR-like"/>
    <property type="match status" value="1"/>
</dbReference>
<proteinExistence type="predicted"/>
<reference evidence="1" key="1">
    <citation type="submission" date="2019-11" db="EMBL/GenBank/DDBJ databases">
        <authorList>
            <person name="Feng L."/>
        </authorList>
    </citation>
    <scope>NUCLEOTIDE SEQUENCE</scope>
    <source>
        <strain evidence="1">CsymbiosumLFYP84</strain>
    </source>
</reference>
<name>A0A6N3H8R7_CLOSY</name>
<dbReference type="AlphaFoldDB" id="A0A6N3H8R7"/>